<dbReference type="EMBL" id="FUYE01000007">
    <property type="protein sequence ID" value="SKA96756.1"/>
    <property type="molecule type" value="Genomic_DNA"/>
</dbReference>
<dbReference type="InterPro" id="IPR029058">
    <property type="entry name" value="AB_hydrolase_fold"/>
</dbReference>
<evidence type="ECO:0000313" key="4">
    <source>
        <dbReference type="EMBL" id="SKA96756.1"/>
    </source>
</evidence>
<gene>
    <name evidence="4" type="ORF">SAMN02745166_02463</name>
</gene>
<dbReference type="Proteomes" id="UP000190774">
    <property type="component" value="Unassembled WGS sequence"/>
</dbReference>
<dbReference type="GO" id="GO:0016787">
    <property type="term" value="F:hydrolase activity"/>
    <property type="evidence" value="ECO:0007669"/>
    <property type="project" value="UniProtKB-KW"/>
</dbReference>
<evidence type="ECO:0000256" key="1">
    <source>
        <dbReference type="ARBA" id="ARBA00022801"/>
    </source>
</evidence>
<dbReference type="STRING" id="48467.SAMN02745166_02463"/>
<feature type="chain" id="PRO_5013318561" evidence="2">
    <location>
        <begin position="24"/>
        <end position="310"/>
    </location>
</feature>
<dbReference type="Pfam" id="PF07859">
    <property type="entry name" value="Abhydrolase_3"/>
    <property type="match status" value="1"/>
</dbReference>
<reference evidence="5" key="1">
    <citation type="submission" date="2017-02" db="EMBL/GenBank/DDBJ databases">
        <authorList>
            <person name="Varghese N."/>
            <person name="Submissions S."/>
        </authorList>
    </citation>
    <scope>NUCLEOTIDE SEQUENCE [LARGE SCALE GENOMIC DNA]</scope>
    <source>
        <strain evidence="5">ATCC 700200</strain>
    </source>
</reference>
<dbReference type="InterPro" id="IPR013094">
    <property type="entry name" value="AB_hydrolase_3"/>
</dbReference>
<proteinExistence type="predicted"/>
<name>A0A1T4Y4T8_9BACT</name>
<sequence>MSQRLFRSLLFIGAFLLKWENLAAAEANPAAPTANLDAPLTVPLWPDRPPQFLEGAPAEFVGENGSIKNVTVPALVVFPADAEKRTGRALIICAGGGYGSLDWKTHVVYAAQVFNPLGVTVFGLKYRVRPPHRLTNEGIQALTLLDAKRAVRLVRHRAEEWGINPHQIGIAGYSAGGNLAMNLAANFDLGDPQASDPIDRLSSRPDFAVGLATWHWRQKESPFHFRPETPPVFLVHATNDGVPGGAPIEMPKAIAVDLEKLGVPVKMAIFEQGAHGVGNLIPQRVKRGYPPTRWPQLLLEWLDGLPQQPQ</sequence>
<feature type="domain" description="Alpha/beta hydrolase fold-3" evidence="3">
    <location>
        <begin position="95"/>
        <end position="186"/>
    </location>
</feature>
<accession>A0A1T4Y4T8</accession>
<organism evidence="4 5">
    <name type="scientific">Prosthecobacter debontii</name>
    <dbReference type="NCBI Taxonomy" id="48467"/>
    <lineage>
        <taxon>Bacteria</taxon>
        <taxon>Pseudomonadati</taxon>
        <taxon>Verrucomicrobiota</taxon>
        <taxon>Verrucomicrobiia</taxon>
        <taxon>Verrucomicrobiales</taxon>
        <taxon>Verrucomicrobiaceae</taxon>
        <taxon>Prosthecobacter</taxon>
    </lineage>
</organism>
<dbReference type="InterPro" id="IPR050300">
    <property type="entry name" value="GDXG_lipolytic_enzyme"/>
</dbReference>
<dbReference type="PANTHER" id="PTHR48081:SF6">
    <property type="entry name" value="PEPTIDASE S9 PROLYL OLIGOPEPTIDASE CATALYTIC DOMAIN-CONTAINING PROTEIN"/>
    <property type="match status" value="1"/>
</dbReference>
<protein>
    <submittedName>
        <fullName evidence="4">Acetyl esterase/lipase</fullName>
    </submittedName>
</protein>
<evidence type="ECO:0000256" key="2">
    <source>
        <dbReference type="SAM" id="SignalP"/>
    </source>
</evidence>
<dbReference type="AlphaFoldDB" id="A0A1T4Y4T8"/>
<feature type="signal peptide" evidence="2">
    <location>
        <begin position="1"/>
        <end position="23"/>
    </location>
</feature>
<dbReference type="SUPFAM" id="SSF53474">
    <property type="entry name" value="alpha/beta-Hydrolases"/>
    <property type="match status" value="1"/>
</dbReference>
<dbReference type="PANTHER" id="PTHR48081">
    <property type="entry name" value="AB HYDROLASE SUPERFAMILY PROTEIN C4A8.06C"/>
    <property type="match status" value="1"/>
</dbReference>
<keyword evidence="1" id="KW-0378">Hydrolase</keyword>
<keyword evidence="2" id="KW-0732">Signal</keyword>
<evidence type="ECO:0000313" key="5">
    <source>
        <dbReference type="Proteomes" id="UP000190774"/>
    </source>
</evidence>
<keyword evidence="5" id="KW-1185">Reference proteome</keyword>
<evidence type="ECO:0000259" key="3">
    <source>
        <dbReference type="Pfam" id="PF07859"/>
    </source>
</evidence>
<dbReference type="Gene3D" id="3.40.50.1820">
    <property type="entry name" value="alpha/beta hydrolase"/>
    <property type="match status" value="1"/>
</dbReference>
<dbReference type="OrthoDB" id="9794725at2"/>
<dbReference type="RefSeq" id="WP_078813660.1">
    <property type="nucleotide sequence ID" value="NZ_FUYE01000007.1"/>
</dbReference>